<evidence type="ECO:0000313" key="1">
    <source>
        <dbReference type="EMBL" id="TCV92166.1"/>
    </source>
</evidence>
<dbReference type="AlphaFoldDB" id="A0A4R3YIX4"/>
<gene>
    <name evidence="1" type="ORF">EC912_108161</name>
</gene>
<sequence length="77" mass="8418">MNVGRERRVRLPSVGARLRAIDVSVHRNVYRAQARSHMDIFDGYPALNALSFFGTGVLRSVTYIGRPSVPYGGGASP</sequence>
<keyword evidence="2" id="KW-1185">Reference proteome</keyword>
<protein>
    <submittedName>
        <fullName evidence="1">Uncharacterized protein</fullName>
    </submittedName>
</protein>
<proteinExistence type="predicted"/>
<reference evidence="1 2" key="1">
    <citation type="submission" date="2019-03" db="EMBL/GenBank/DDBJ databases">
        <title>Above-ground endophytic microbial communities from plants in different locations in the United States.</title>
        <authorList>
            <person name="Frank C."/>
        </authorList>
    </citation>
    <scope>NUCLEOTIDE SEQUENCE [LARGE SCALE GENOMIC DNA]</scope>
    <source>
        <strain evidence="1 2">LP_13_YM</strain>
    </source>
</reference>
<accession>A0A4R3YIX4</accession>
<dbReference type="Proteomes" id="UP000295645">
    <property type="component" value="Unassembled WGS sequence"/>
</dbReference>
<evidence type="ECO:0000313" key="2">
    <source>
        <dbReference type="Proteomes" id="UP000295645"/>
    </source>
</evidence>
<dbReference type="EMBL" id="SMCS01000008">
    <property type="protein sequence ID" value="TCV92166.1"/>
    <property type="molecule type" value="Genomic_DNA"/>
</dbReference>
<organism evidence="1 2">
    <name type="scientific">Luteibacter rhizovicinus</name>
    <dbReference type="NCBI Taxonomy" id="242606"/>
    <lineage>
        <taxon>Bacteria</taxon>
        <taxon>Pseudomonadati</taxon>
        <taxon>Pseudomonadota</taxon>
        <taxon>Gammaproteobacteria</taxon>
        <taxon>Lysobacterales</taxon>
        <taxon>Rhodanobacteraceae</taxon>
        <taxon>Luteibacter</taxon>
    </lineage>
</organism>
<name>A0A4R3YIX4_9GAMM</name>
<comment type="caution">
    <text evidence="1">The sequence shown here is derived from an EMBL/GenBank/DDBJ whole genome shotgun (WGS) entry which is preliminary data.</text>
</comment>